<feature type="region of interest" description="Disordered" evidence="8">
    <location>
        <begin position="508"/>
        <end position="528"/>
    </location>
</feature>
<dbReference type="EMBL" id="AGNL01006422">
    <property type="protein sequence ID" value="EJK72050.1"/>
    <property type="molecule type" value="Genomic_DNA"/>
</dbReference>
<dbReference type="EC" id="3.4.19.12" evidence="3"/>
<keyword evidence="5" id="KW-0833">Ubl conjugation pathway</keyword>
<evidence type="ECO:0000256" key="3">
    <source>
        <dbReference type="ARBA" id="ARBA00012759"/>
    </source>
</evidence>
<sequence>YGVYVVQRSGRGTGGGDRADPFADHVSVGGYHDGGRPSSESGTSAVRSMARVGSRVFRPGARTGGLEQHKASTYEHVNQIVNAGIVPPPETRGQASAAAAAPAAGRVGLSNLGNTCFLNSSVQCLSNTIPLTDYFLGYDYRSEINHDNFLGSKGALASSYAEVVKHLWLGQGAQHYSPGRFKSSLAKFAPQFDGSQQHDAQELLAYLLDGMHEDLNRVKSKPYIEDDDCDGSNDDVDAIAAWSNYLRRDQSIVVDLFQGQLRSRMTCSVCGKVSVKFDSFMYLSLPVTADCRTLDDCLGLFCEEEYLSGDDAWYCPRCKCHVDAAKKMDLFMLPPILIVHLKRFEFSESGRRSKIERDISYPLSEWDLSSSKKGEGGLRPVYDLYAACHHSGTAGGGHYTATAVNRFDGRWYRFNDSSCRSVDVDVDGDGMVRGEGRRTAYCLFYNRVEGSTRGSGNGTKTTVIRRQSTSRPELWPHLQRDQMRVWTSVKPFGGGGVPEVDYYFGEEGADFDDGARGPRQLTRISEGG</sequence>
<reference evidence="10 11" key="1">
    <citation type="journal article" date="2012" name="Genome Biol.">
        <title>Genome and low-iron response of an oceanic diatom adapted to chronic iron limitation.</title>
        <authorList>
            <person name="Lommer M."/>
            <person name="Specht M."/>
            <person name="Roy A.S."/>
            <person name="Kraemer L."/>
            <person name="Andreson R."/>
            <person name="Gutowska M.A."/>
            <person name="Wolf J."/>
            <person name="Bergner S.V."/>
            <person name="Schilhabel M.B."/>
            <person name="Klostermeier U.C."/>
            <person name="Beiko R.G."/>
            <person name="Rosenstiel P."/>
            <person name="Hippler M."/>
            <person name="Laroche J."/>
        </authorList>
    </citation>
    <scope>NUCLEOTIDE SEQUENCE [LARGE SCALE GENOMIC DNA]</scope>
    <source>
        <strain evidence="10 11">CCMP1005</strain>
    </source>
</reference>
<dbReference type="SUPFAM" id="SSF54001">
    <property type="entry name" value="Cysteine proteinases"/>
    <property type="match status" value="1"/>
</dbReference>
<evidence type="ECO:0000256" key="4">
    <source>
        <dbReference type="ARBA" id="ARBA00022670"/>
    </source>
</evidence>
<dbReference type="InterPro" id="IPR038765">
    <property type="entry name" value="Papain-like_cys_pep_sf"/>
</dbReference>
<dbReference type="Proteomes" id="UP000266841">
    <property type="component" value="Unassembled WGS sequence"/>
</dbReference>
<dbReference type="GO" id="GO:0006508">
    <property type="term" value="P:proteolysis"/>
    <property type="evidence" value="ECO:0007669"/>
    <property type="project" value="UniProtKB-KW"/>
</dbReference>
<organism evidence="10 11">
    <name type="scientific">Thalassiosira oceanica</name>
    <name type="common">Marine diatom</name>
    <dbReference type="NCBI Taxonomy" id="159749"/>
    <lineage>
        <taxon>Eukaryota</taxon>
        <taxon>Sar</taxon>
        <taxon>Stramenopiles</taxon>
        <taxon>Ochrophyta</taxon>
        <taxon>Bacillariophyta</taxon>
        <taxon>Coscinodiscophyceae</taxon>
        <taxon>Thalassiosirophycidae</taxon>
        <taxon>Thalassiosirales</taxon>
        <taxon>Thalassiosiraceae</taxon>
        <taxon>Thalassiosira</taxon>
    </lineage>
</organism>
<dbReference type="InterPro" id="IPR018200">
    <property type="entry name" value="USP_CS"/>
</dbReference>
<dbReference type="Gene3D" id="3.90.70.10">
    <property type="entry name" value="Cysteine proteinases"/>
    <property type="match status" value="1"/>
</dbReference>
<evidence type="ECO:0000256" key="2">
    <source>
        <dbReference type="ARBA" id="ARBA00009085"/>
    </source>
</evidence>
<protein>
    <recommendedName>
        <fullName evidence="3">ubiquitinyl hydrolase 1</fullName>
        <ecNumber evidence="3">3.4.19.12</ecNumber>
    </recommendedName>
</protein>
<feature type="region of interest" description="Disordered" evidence="8">
    <location>
        <begin position="27"/>
        <end position="48"/>
    </location>
</feature>
<keyword evidence="11" id="KW-1185">Reference proteome</keyword>
<comment type="catalytic activity">
    <reaction evidence="1">
        <text>Thiol-dependent hydrolysis of ester, thioester, amide, peptide and isopeptide bonds formed by the C-terminal Gly of ubiquitin (a 76-residue protein attached to proteins as an intracellular targeting signal).</text>
        <dbReference type="EC" id="3.4.19.12"/>
    </reaction>
</comment>
<dbReference type="InterPro" id="IPR028889">
    <property type="entry name" value="USP"/>
</dbReference>
<evidence type="ECO:0000313" key="11">
    <source>
        <dbReference type="Proteomes" id="UP000266841"/>
    </source>
</evidence>
<comment type="caution">
    <text evidence="10">The sequence shown here is derived from an EMBL/GenBank/DDBJ whole genome shotgun (WGS) entry which is preliminary data.</text>
</comment>
<evidence type="ECO:0000256" key="1">
    <source>
        <dbReference type="ARBA" id="ARBA00000707"/>
    </source>
</evidence>
<accession>K0T2S7</accession>
<evidence type="ECO:0000256" key="8">
    <source>
        <dbReference type="SAM" id="MobiDB-lite"/>
    </source>
</evidence>
<comment type="similarity">
    <text evidence="2">Belongs to the peptidase C19 family.</text>
</comment>
<evidence type="ECO:0000256" key="5">
    <source>
        <dbReference type="ARBA" id="ARBA00022786"/>
    </source>
</evidence>
<dbReference type="OMA" id="KYWVKYL"/>
<dbReference type="CDD" id="cd02674">
    <property type="entry name" value="Peptidase_C19R"/>
    <property type="match status" value="1"/>
</dbReference>
<feature type="non-terminal residue" evidence="10">
    <location>
        <position position="1"/>
    </location>
</feature>
<gene>
    <name evidence="10" type="ORF">THAOC_06457</name>
</gene>
<dbReference type="InterPro" id="IPR050185">
    <property type="entry name" value="Ub_carboxyl-term_hydrolase"/>
</dbReference>
<evidence type="ECO:0000313" key="10">
    <source>
        <dbReference type="EMBL" id="EJK72050.1"/>
    </source>
</evidence>
<proteinExistence type="inferred from homology"/>
<dbReference type="PROSITE" id="PS50235">
    <property type="entry name" value="USP_3"/>
    <property type="match status" value="1"/>
</dbReference>
<keyword evidence="6" id="KW-0378">Hydrolase</keyword>
<dbReference type="PROSITE" id="PS00972">
    <property type="entry name" value="USP_1"/>
    <property type="match status" value="1"/>
</dbReference>
<dbReference type="PANTHER" id="PTHR21646">
    <property type="entry name" value="UBIQUITIN CARBOXYL-TERMINAL HYDROLASE"/>
    <property type="match status" value="1"/>
</dbReference>
<dbReference type="GO" id="GO:0004843">
    <property type="term" value="F:cysteine-type deubiquitinase activity"/>
    <property type="evidence" value="ECO:0007669"/>
    <property type="project" value="UniProtKB-EC"/>
</dbReference>
<name>K0T2S7_THAOC</name>
<dbReference type="Pfam" id="PF00443">
    <property type="entry name" value="UCH"/>
    <property type="match status" value="1"/>
</dbReference>
<evidence type="ECO:0000256" key="7">
    <source>
        <dbReference type="ARBA" id="ARBA00022807"/>
    </source>
</evidence>
<dbReference type="PANTHER" id="PTHR21646:SF24">
    <property type="entry name" value="UBIQUITIN CARBOXYL-TERMINAL HYDROLASE"/>
    <property type="match status" value="1"/>
</dbReference>
<feature type="domain" description="USP" evidence="9">
    <location>
        <begin position="107"/>
        <end position="448"/>
    </location>
</feature>
<evidence type="ECO:0000256" key="6">
    <source>
        <dbReference type="ARBA" id="ARBA00022801"/>
    </source>
</evidence>
<dbReference type="OrthoDB" id="292964at2759"/>
<dbReference type="eggNOG" id="KOG1868">
    <property type="taxonomic scope" value="Eukaryota"/>
</dbReference>
<evidence type="ECO:0000259" key="9">
    <source>
        <dbReference type="PROSITE" id="PS50235"/>
    </source>
</evidence>
<keyword evidence="7" id="KW-0788">Thiol protease</keyword>
<keyword evidence="4" id="KW-0645">Protease</keyword>
<dbReference type="GO" id="GO:0016579">
    <property type="term" value="P:protein deubiquitination"/>
    <property type="evidence" value="ECO:0007669"/>
    <property type="project" value="InterPro"/>
</dbReference>
<dbReference type="InterPro" id="IPR001394">
    <property type="entry name" value="Peptidase_C19_UCH"/>
</dbReference>
<dbReference type="AlphaFoldDB" id="K0T2S7"/>